<evidence type="ECO:0000313" key="2">
    <source>
        <dbReference type="EMBL" id="OFW32006.1"/>
    </source>
</evidence>
<accession>A0A1F2ULT4</accession>
<dbReference type="Proteomes" id="UP000178086">
    <property type="component" value="Unassembled WGS sequence"/>
</dbReference>
<comment type="caution">
    <text evidence="2">The sequence shown here is derived from an EMBL/GenBank/DDBJ whole genome shotgun (WGS) entry which is preliminary data.</text>
</comment>
<dbReference type="InterPro" id="IPR036291">
    <property type="entry name" value="NAD(P)-bd_dom_sf"/>
</dbReference>
<dbReference type="Gene3D" id="3.40.50.720">
    <property type="entry name" value="NAD(P)-binding Rossmann-like Domain"/>
    <property type="match status" value="1"/>
</dbReference>
<dbReference type="EMBL" id="MELI01000106">
    <property type="protein sequence ID" value="OFW32006.1"/>
    <property type="molecule type" value="Genomic_DNA"/>
</dbReference>
<evidence type="ECO:0000259" key="1">
    <source>
        <dbReference type="Pfam" id="PF01488"/>
    </source>
</evidence>
<feature type="domain" description="Quinate/shikimate 5-dehydrogenase/glutamyl-tRNA reductase" evidence="1">
    <location>
        <begin position="140"/>
        <end position="251"/>
    </location>
</feature>
<sequence length="359" mass="38667">METFAFLIHPMDIEDVAKKYKIAKKISPRVIGSVLKRRKPFVISEITGIKSRTGKLATGWFIVVPFLPNQFFDLEQEYVVEKIAKACEVGRKEGAKIVGLGAFTAIPGDGGKEVAKISKVPITTGNTYTIATAIDGTLEAAQKMEIDLATSRLAIVGATGSIGSACAEILAGQVGGLTLIGRDEKRLDKLAARLEGKTGSLEVSTSLQTISSADIIITVTGAADAIIKPEIIKAGAVVCDVARPRDVSELVVRTRPDVLVIDGGVVQVPGQVDFNFDFGLPKRLALACMAETMMLSLEGRYENYTLGKDISVEKIHEINGFARKHGFKLAGLRSFERKLTDAHIQKVKERARFGLALAQ</sequence>
<evidence type="ECO:0000313" key="3">
    <source>
        <dbReference type="Proteomes" id="UP000178086"/>
    </source>
</evidence>
<name>A0A1F2ULT4_9ACTN</name>
<protein>
    <submittedName>
        <fullName evidence="2">Shikimate dehydrogenase</fullName>
    </submittedName>
</protein>
<gene>
    <name evidence="2" type="ORF">A2074_08245</name>
</gene>
<proteinExistence type="predicted"/>
<dbReference type="InterPro" id="IPR006151">
    <property type="entry name" value="Shikm_DH/Glu-tRNA_Rdtase"/>
</dbReference>
<dbReference type="Pfam" id="PF01488">
    <property type="entry name" value="Shikimate_DH"/>
    <property type="match status" value="1"/>
</dbReference>
<reference evidence="2 3" key="1">
    <citation type="journal article" date="2016" name="Nat. Commun.">
        <title>Thousands of microbial genomes shed light on interconnected biogeochemical processes in an aquifer system.</title>
        <authorList>
            <person name="Anantharaman K."/>
            <person name="Brown C.T."/>
            <person name="Hug L.A."/>
            <person name="Sharon I."/>
            <person name="Castelle C.J."/>
            <person name="Probst A.J."/>
            <person name="Thomas B.C."/>
            <person name="Singh A."/>
            <person name="Wilkins M.J."/>
            <person name="Karaoz U."/>
            <person name="Brodie E.L."/>
            <person name="Williams K.H."/>
            <person name="Hubbard S.S."/>
            <person name="Banfield J.F."/>
        </authorList>
    </citation>
    <scope>NUCLEOTIDE SEQUENCE [LARGE SCALE GENOMIC DNA]</scope>
</reference>
<dbReference type="SUPFAM" id="SSF51735">
    <property type="entry name" value="NAD(P)-binding Rossmann-fold domains"/>
    <property type="match status" value="1"/>
</dbReference>
<dbReference type="AlphaFoldDB" id="A0A1F2ULT4"/>
<organism evidence="2 3">
    <name type="scientific">Candidatus Aquicultor primus</name>
    <dbReference type="NCBI Taxonomy" id="1797195"/>
    <lineage>
        <taxon>Bacteria</taxon>
        <taxon>Bacillati</taxon>
        <taxon>Actinomycetota</taxon>
        <taxon>Candidatus Aquicultoria</taxon>
        <taxon>Candidatus Aquicultorales</taxon>
        <taxon>Candidatus Aquicultoraceae</taxon>
        <taxon>Candidatus Aquicultor</taxon>
    </lineage>
</organism>